<dbReference type="GeneID" id="66076741"/>
<comment type="similarity">
    <text evidence="1">Belongs to the CCZ1 family.</text>
</comment>
<dbReference type="InterPro" id="IPR043987">
    <property type="entry name" value="CCZ1/INTU/HSP4_longin_1"/>
</dbReference>
<evidence type="ECO:0000313" key="5">
    <source>
        <dbReference type="Proteomes" id="UP001049176"/>
    </source>
</evidence>
<sequence>MARVPPTLSYLTIYNPTLTATGSISNDDEDAEEQAQILFYTSKERATSRDTILRQVGLAKALANFSEMFNPGTSCESVHSQTRRMIMICPEPDFWIHVAVEVSKIPRAHTITKANSKGRGNEKQKEPAISYDYSDASVHDLALKADLMKGYEHFKLTHGSFTSILSTQGRTALELQLERFFIVWAWSWDLESGFEFGDHLGVPLHSTHTTIATLLDEFSSRIPDNLAPIFATPTHIILSKRYIDGRLPKSLSRYILSLVLPSPDSPGGDLDLESTLRLKKPPDPIGANYDGFEQEAHSQQGQNTNSFMGIPTGNLNMNVNVKWSWPGYLTFGKSAQKQNQNRPSLASSTSDEKVKEEQDVDDHRNQHSHPADAEIDRSALDDAISSEGVHVSHSVAQEDTHDFASADISNTPSTTSPPIPPKQFSSTGVHISDPLNPLLTKRRTVYYLTKPGRTISCISLDDNKDPDLESLDYISVQIDGLFKDIEKVTKDLPNSASSDGSIPVSKLLQQRDRHILALPHFTASTSDKLFSSKSQQLFNAQQFLESDLDVKEVFSRGQNPQHWHVGRKLKQGETVFMEVFSKESSLTDVDNGLAGIIRRMEGLVDI</sequence>
<dbReference type="GO" id="GO:0016192">
    <property type="term" value="P:vesicle-mediated transport"/>
    <property type="evidence" value="ECO:0007669"/>
    <property type="project" value="InterPro"/>
</dbReference>
<dbReference type="PANTHER" id="PTHR13056">
    <property type="entry name" value="VACUOLAR FUSION PROTEIN CCZ1 HOMOLOG-RELATED"/>
    <property type="match status" value="1"/>
</dbReference>
<dbReference type="GO" id="GO:0035658">
    <property type="term" value="C:Mon1-Ccz1 complex"/>
    <property type="evidence" value="ECO:0007669"/>
    <property type="project" value="InterPro"/>
</dbReference>
<accession>A0A9P7S203</accession>
<reference evidence="4" key="1">
    <citation type="journal article" date="2021" name="Genome Biol. Evol.">
        <title>The assembled and annotated genome of the fairy-ring fungus Marasmius oreades.</title>
        <authorList>
            <person name="Hiltunen M."/>
            <person name="Ament-Velasquez S.L."/>
            <person name="Johannesson H."/>
        </authorList>
    </citation>
    <scope>NUCLEOTIDE SEQUENCE</scope>
    <source>
        <strain evidence="4">03SP1</strain>
    </source>
</reference>
<feature type="region of interest" description="Disordered" evidence="2">
    <location>
        <begin position="405"/>
        <end position="433"/>
    </location>
</feature>
<feature type="region of interest" description="Disordered" evidence="2">
    <location>
        <begin position="334"/>
        <end position="375"/>
    </location>
</feature>
<dbReference type="PANTHER" id="PTHR13056:SF0">
    <property type="entry name" value="VACUOLAR FUSION PROTEIN CCZ1 HOMOLOG-RELATED"/>
    <property type="match status" value="1"/>
</dbReference>
<comment type="caution">
    <text evidence="4">The sequence shown here is derived from an EMBL/GenBank/DDBJ whole genome shotgun (WGS) entry which is preliminary data.</text>
</comment>
<gene>
    <name evidence="4" type="ORF">E1B28_007665</name>
</gene>
<evidence type="ECO:0000256" key="2">
    <source>
        <dbReference type="SAM" id="MobiDB-lite"/>
    </source>
</evidence>
<feature type="region of interest" description="Disordered" evidence="2">
    <location>
        <begin position="270"/>
        <end position="290"/>
    </location>
</feature>
<dbReference type="AlphaFoldDB" id="A0A9P7S203"/>
<feature type="domain" description="CCZ1/INTU/HSP4 first Longin" evidence="3">
    <location>
        <begin position="26"/>
        <end position="159"/>
    </location>
</feature>
<keyword evidence="5" id="KW-1185">Reference proteome</keyword>
<dbReference type="EMBL" id="CM032184">
    <property type="protein sequence ID" value="KAG7094044.1"/>
    <property type="molecule type" value="Genomic_DNA"/>
</dbReference>
<dbReference type="Pfam" id="PF19031">
    <property type="entry name" value="Intu_longin_1"/>
    <property type="match status" value="1"/>
</dbReference>
<dbReference type="RefSeq" id="XP_043010514.1">
    <property type="nucleotide sequence ID" value="XM_043152428.1"/>
</dbReference>
<dbReference type="Proteomes" id="UP001049176">
    <property type="component" value="Chromosome 4"/>
</dbReference>
<name>A0A9P7S203_9AGAR</name>
<organism evidence="4 5">
    <name type="scientific">Marasmius oreades</name>
    <name type="common">fairy-ring Marasmius</name>
    <dbReference type="NCBI Taxonomy" id="181124"/>
    <lineage>
        <taxon>Eukaryota</taxon>
        <taxon>Fungi</taxon>
        <taxon>Dikarya</taxon>
        <taxon>Basidiomycota</taxon>
        <taxon>Agaricomycotina</taxon>
        <taxon>Agaricomycetes</taxon>
        <taxon>Agaricomycetidae</taxon>
        <taxon>Agaricales</taxon>
        <taxon>Marasmiineae</taxon>
        <taxon>Marasmiaceae</taxon>
        <taxon>Marasmius</taxon>
    </lineage>
</organism>
<evidence type="ECO:0000259" key="3">
    <source>
        <dbReference type="Pfam" id="PF19031"/>
    </source>
</evidence>
<dbReference type="OrthoDB" id="240546at2759"/>
<evidence type="ECO:0000256" key="1">
    <source>
        <dbReference type="ARBA" id="ARBA00005352"/>
    </source>
</evidence>
<dbReference type="KEGG" id="more:E1B28_007665"/>
<evidence type="ECO:0000313" key="4">
    <source>
        <dbReference type="EMBL" id="KAG7094044.1"/>
    </source>
</evidence>
<protein>
    <recommendedName>
        <fullName evidence="3">CCZ1/INTU/HSP4 first Longin domain-containing protein</fullName>
    </recommendedName>
</protein>
<feature type="compositionally biased region" description="Polar residues" evidence="2">
    <location>
        <begin position="334"/>
        <end position="349"/>
    </location>
</feature>
<dbReference type="InterPro" id="IPR013176">
    <property type="entry name" value="Ccz1"/>
</dbReference>
<feature type="compositionally biased region" description="Basic and acidic residues" evidence="2">
    <location>
        <begin position="350"/>
        <end position="375"/>
    </location>
</feature>
<proteinExistence type="inferred from homology"/>